<dbReference type="InterPro" id="IPR010775">
    <property type="entry name" value="DUF1365"/>
</dbReference>
<sequence length="269" mass="31844">MPDSFTNSSIYQGNIIHRRFSPKKHSFDYRLFMLALDVSDVEKASFNKGIFGFSWFYPLRFVEKDYLKENFDNNVNNKIKSEPYSLSQRITSKVRSLNGHQDISRIVMLVQVRCFGIYFSPANFYFCYDQSGDCTQMLAEVSNTPWNERHYYLVDLSEESSELTTKKVFQVSPFMDLDMTYFWHIKPPTTINDKLVVTIENKQINEDNGAFEKLFDASLIMRKQPFNQRNLLRIWCQLPVMTLKVILGIYWQALRLFIKRVPFLGYQKK</sequence>
<name>A0ABQ3II09_9GAMM</name>
<reference evidence="2" key="1">
    <citation type="journal article" date="2019" name="Int. J. Syst. Evol. Microbiol.">
        <title>The Global Catalogue of Microorganisms (GCM) 10K type strain sequencing project: providing services to taxonomists for standard genome sequencing and annotation.</title>
        <authorList>
            <consortium name="The Broad Institute Genomics Platform"/>
            <consortium name="The Broad Institute Genome Sequencing Center for Infectious Disease"/>
            <person name="Wu L."/>
            <person name="Ma J."/>
        </authorList>
    </citation>
    <scope>NUCLEOTIDE SEQUENCE [LARGE SCALE GENOMIC DNA]</scope>
    <source>
        <strain evidence="2">CGMCC 1.15922</strain>
    </source>
</reference>
<dbReference type="Proteomes" id="UP000626370">
    <property type="component" value="Unassembled WGS sequence"/>
</dbReference>
<evidence type="ECO:0000313" key="2">
    <source>
        <dbReference type="Proteomes" id="UP000626370"/>
    </source>
</evidence>
<dbReference type="PANTHER" id="PTHR33973">
    <property type="entry name" value="OS07G0153300 PROTEIN"/>
    <property type="match status" value="1"/>
</dbReference>
<dbReference type="Pfam" id="PF07103">
    <property type="entry name" value="DUF1365"/>
    <property type="match status" value="1"/>
</dbReference>
<dbReference type="RefSeq" id="WP_189376703.1">
    <property type="nucleotide sequence ID" value="NZ_BNAH01000002.1"/>
</dbReference>
<protein>
    <submittedName>
        <fullName evidence="1">DUF1365 domain-containing protein</fullName>
    </submittedName>
</protein>
<dbReference type="PANTHER" id="PTHR33973:SF4">
    <property type="entry name" value="OS07G0153300 PROTEIN"/>
    <property type="match status" value="1"/>
</dbReference>
<organism evidence="1 2">
    <name type="scientific">Thalassotalea profundi</name>
    <dbReference type="NCBI Taxonomy" id="2036687"/>
    <lineage>
        <taxon>Bacteria</taxon>
        <taxon>Pseudomonadati</taxon>
        <taxon>Pseudomonadota</taxon>
        <taxon>Gammaproteobacteria</taxon>
        <taxon>Alteromonadales</taxon>
        <taxon>Colwelliaceae</taxon>
        <taxon>Thalassotalea</taxon>
    </lineage>
</organism>
<dbReference type="EMBL" id="BNAH01000002">
    <property type="protein sequence ID" value="GHE81364.1"/>
    <property type="molecule type" value="Genomic_DNA"/>
</dbReference>
<keyword evidence="2" id="KW-1185">Reference proteome</keyword>
<proteinExistence type="predicted"/>
<gene>
    <name evidence="1" type="ORF">GCM10011501_06890</name>
</gene>
<accession>A0ABQ3II09</accession>
<comment type="caution">
    <text evidence="1">The sequence shown here is derived from an EMBL/GenBank/DDBJ whole genome shotgun (WGS) entry which is preliminary data.</text>
</comment>
<evidence type="ECO:0000313" key="1">
    <source>
        <dbReference type="EMBL" id="GHE81364.1"/>
    </source>
</evidence>